<organism evidence="1">
    <name type="scientific">Fusobacterium animalis</name>
    <dbReference type="NCBI Taxonomy" id="76859"/>
    <lineage>
        <taxon>Bacteria</taxon>
        <taxon>Fusobacteriati</taxon>
        <taxon>Fusobacteriota</taxon>
        <taxon>Fusobacteriia</taxon>
        <taxon>Fusobacteriales</taxon>
        <taxon>Fusobacteriaceae</taxon>
        <taxon>Fusobacterium</taxon>
    </lineage>
</organism>
<dbReference type="Proteomes" id="UP000063147">
    <property type="component" value="Chromosome"/>
</dbReference>
<reference evidence="1 2" key="1">
    <citation type="submission" date="2015-09" db="EMBL/GenBank/DDBJ databases">
        <authorList>
            <person name="Jackson K.R."/>
            <person name="Lunt B.L."/>
            <person name="Fisher J.N.B."/>
            <person name="Gardner A.V."/>
            <person name="Bailey M.E."/>
            <person name="Deus L.M."/>
            <person name="Earl A.S."/>
            <person name="Gibby P.D."/>
            <person name="Hartmann K.A."/>
            <person name="Liu J.E."/>
            <person name="Manci A.M."/>
            <person name="Nielsen D.A."/>
            <person name="Solomon M.B."/>
            <person name="Breakwell D.P."/>
            <person name="Burnett S.H."/>
            <person name="Grose J.H."/>
        </authorList>
    </citation>
    <scope>NUCLEOTIDE SEQUENCE [LARGE SCALE GENOMIC DNA]</scope>
    <source>
        <strain evidence="1 2">KCOM 1279</strain>
    </source>
</reference>
<accession>A0A0M4RPD7</accession>
<evidence type="ECO:0000313" key="1">
    <source>
        <dbReference type="EMBL" id="ALF17872.1"/>
    </source>
</evidence>
<proteinExistence type="predicted"/>
<dbReference type="PATRIC" id="fig|76859.3.peg.1338"/>
<dbReference type="AlphaFoldDB" id="A0A0M4RPD7"/>
<protein>
    <submittedName>
        <fullName evidence="1">Uncharacterized protein</fullName>
    </submittedName>
</protein>
<name>A0A0M4RPD7_9FUSO</name>
<dbReference type="EMBL" id="CP012713">
    <property type="protein sequence ID" value="ALF17872.1"/>
    <property type="molecule type" value="Genomic_DNA"/>
</dbReference>
<dbReference type="OrthoDB" id="88054at2"/>
<sequence>MQIILLILKLLGFLIPEKKKFYIDDKWTIELPANWDTTSKEIELEVESDNHPIIETILFQPGSYLSIKAYYLDISKDGIYKKVEADIPDILAVFENIMSKVENKKEYKIPNHKSPKFKCYEYTYYEYDKNFYAITTGIFMKGRLLKIDIASTIKKEVEKAIYYLFSIKEVEPKEMEFLKKIKNYKE</sequence>
<evidence type="ECO:0000313" key="2">
    <source>
        <dbReference type="Proteomes" id="UP000063147"/>
    </source>
</evidence>
<gene>
    <name evidence="1" type="ORF">RN98_06670</name>
</gene>
<dbReference type="RefSeq" id="WP_005909173.1">
    <property type="nucleotide sequence ID" value="NZ_CP012713.1"/>
</dbReference>